<name>F6HVE7_VITVI</name>
<dbReference type="AlphaFoldDB" id="F6HVE7"/>
<evidence type="ECO:0000256" key="1">
    <source>
        <dbReference type="SAM" id="MobiDB-lite"/>
    </source>
</evidence>
<organism evidence="2 3">
    <name type="scientific">Vitis vinifera</name>
    <name type="common">Grape</name>
    <dbReference type="NCBI Taxonomy" id="29760"/>
    <lineage>
        <taxon>Eukaryota</taxon>
        <taxon>Viridiplantae</taxon>
        <taxon>Streptophyta</taxon>
        <taxon>Embryophyta</taxon>
        <taxon>Tracheophyta</taxon>
        <taxon>Spermatophyta</taxon>
        <taxon>Magnoliopsida</taxon>
        <taxon>eudicotyledons</taxon>
        <taxon>Gunneridae</taxon>
        <taxon>Pentapetalae</taxon>
        <taxon>rosids</taxon>
        <taxon>Vitales</taxon>
        <taxon>Vitaceae</taxon>
        <taxon>Viteae</taxon>
        <taxon>Vitis</taxon>
    </lineage>
</organism>
<dbReference type="Proteomes" id="UP000009183">
    <property type="component" value="Chromosome 13"/>
</dbReference>
<dbReference type="EMBL" id="FN596255">
    <property type="protein sequence ID" value="CCB58660.1"/>
    <property type="molecule type" value="Genomic_DNA"/>
</dbReference>
<dbReference type="InParanoid" id="F6HVE7"/>
<evidence type="ECO:0000313" key="3">
    <source>
        <dbReference type="Proteomes" id="UP000009183"/>
    </source>
</evidence>
<dbReference type="HOGENOM" id="CLU_2745228_0_0_1"/>
<accession>F6HVE7</accession>
<reference evidence="3" key="1">
    <citation type="journal article" date="2007" name="Nature">
        <title>The grapevine genome sequence suggests ancestral hexaploidization in major angiosperm phyla.</title>
        <authorList>
            <consortium name="The French-Italian Public Consortium for Grapevine Genome Characterization."/>
            <person name="Jaillon O."/>
            <person name="Aury J.-M."/>
            <person name="Noel B."/>
            <person name="Policriti A."/>
            <person name="Clepet C."/>
            <person name="Casagrande A."/>
            <person name="Choisne N."/>
            <person name="Aubourg S."/>
            <person name="Vitulo N."/>
            <person name="Jubin C."/>
            <person name="Vezzi A."/>
            <person name="Legeai F."/>
            <person name="Hugueney P."/>
            <person name="Dasilva C."/>
            <person name="Horner D."/>
            <person name="Mica E."/>
            <person name="Jublot D."/>
            <person name="Poulain J."/>
            <person name="Bruyere C."/>
            <person name="Billault A."/>
            <person name="Segurens B."/>
            <person name="Gouyvenoux M."/>
            <person name="Ugarte E."/>
            <person name="Cattonaro F."/>
            <person name="Anthouard V."/>
            <person name="Vico V."/>
            <person name="Del Fabbro C."/>
            <person name="Alaux M."/>
            <person name="Di Gaspero G."/>
            <person name="Dumas V."/>
            <person name="Felice N."/>
            <person name="Paillard S."/>
            <person name="Juman I."/>
            <person name="Moroldo M."/>
            <person name="Scalabrin S."/>
            <person name="Canaguier A."/>
            <person name="Le Clainche I."/>
            <person name="Malacrida G."/>
            <person name="Durand E."/>
            <person name="Pesole G."/>
            <person name="Laucou V."/>
            <person name="Chatelet P."/>
            <person name="Merdinoglu D."/>
            <person name="Delledonne M."/>
            <person name="Pezzotti M."/>
            <person name="Lecharny A."/>
            <person name="Scarpelli C."/>
            <person name="Artiguenave F."/>
            <person name="Pe M.E."/>
            <person name="Valle G."/>
            <person name="Morgante M."/>
            <person name="Caboche M."/>
            <person name="Adam-Blondon A.-F."/>
            <person name="Weissenbach J."/>
            <person name="Quetier F."/>
            <person name="Wincker P."/>
        </authorList>
    </citation>
    <scope>NUCLEOTIDE SEQUENCE [LARGE SCALE GENOMIC DNA]</scope>
    <source>
        <strain evidence="3">cv. Pinot noir / PN40024</strain>
    </source>
</reference>
<dbReference type="PaxDb" id="29760-VIT_13s0139g00140.t01"/>
<feature type="region of interest" description="Disordered" evidence="1">
    <location>
        <begin position="1"/>
        <end position="25"/>
    </location>
</feature>
<evidence type="ECO:0000313" key="2">
    <source>
        <dbReference type="EMBL" id="CCB58660.1"/>
    </source>
</evidence>
<proteinExistence type="predicted"/>
<keyword evidence="3" id="KW-1185">Reference proteome</keyword>
<gene>
    <name evidence="2" type="ordered locus">VIT_13s0139g00140</name>
</gene>
<sequence>MAPGVKKQKQFVSNSESRNMEERNADTIGDPLTIAAAFSGRVCCLLWRVGMAPSLASFWVQGFEILETLHH</sequence>
<protein>
    <submittedName>
        <fullName evidence="2">Uncharacterized protein</fullName>
    </submittedName>
</protein>